<sequence length="41" mass="4682">MYPNPLVPWFLESRFPISTHHIPHTSNTAIIVPFTVHLSPS</sequence>
<reference evidence="1 2" key="1">
    <citation type="journal article" date="2013" name="PLoS Genet.">
        <title>The genome and development-dependent transcriptomes of Pyronema confluens: a window into fungal evolution.</title>
        <authorList>
            <person name="Traeger S."/>
            <person name="Altegoer F."/>
            <person name="Freitag M."/>
            <person name="Gabaldon T."/>
            <person name="Kempken F."/>
            <person name="Kumar A."/>
            <person name="Marcet-Houben M."/>
            <person name="Poggeler S."/>
            <person name="Stajich J.E."/>
            <person name="Nowrousian M."/>
        </authorList>
    </citation>
    <scope>NUCLEOTIDE SEQUENCE [LARGE SCALE GENOMIC DNA]</scope>
    <source>
        <strain evidence="2">CBS 100304</strain>
        <tissue evidence="1">Vegetative mycelium</tissue>
    </source>
</reference>
<proteinExistence type="predicted"/>
<name>U4LR57_PYROM</name>
<protein>
    <submittedName>
        <fullName evidence="1">Uncharacterized protein</fullName>
    </submittedName>
</protein>
<organism evidence="1 2">
    <name type="scientific">Pyronema omphalodes (strain CBS 100304)</name>
    <name type="common">Pyronema confluens</name>
    <dbReference type="NCBI Taxonomy" id="1076935"/>
    <lineage>
        <taxon>Eukaryota</taxon>
        <taxon>Fungi</taxon>
        <taxon>Dikarya</taxon>
        <taxon>Ascomycota</taxon>
        <taxon>Pezizomycotina</taxon>
        <taxon>Pezizomycetes</taxon>
        <taxon>Pezizales</taxon>
        <taxon>Pyronemataceae</taxon>
        <taxon>Pyronema</taxon>
    </lineage>
</organism>
<accession>U4LR57</accession>
<evidence type="ECO:0000313" key="2">
    <source>
        <dbReference type="Proteomes" id="UP000018144"/>
    </source>
</evidence>
<dbReference type="EMBL" id="HF936296">
    <property type="protein sequence ID" value="CCX34059.1"/>
    <property type="molecule type" value="Genomic_DNA"/>
</dbReference>
<gene>
    <name evidence="1" type="ORF">PCON_02537</name>
</gene>
<keyword evidence="2" id="KW-1185">Reference proteome</keyword>
<dbReference type="Proteomes" id="UP000018144">
    <property type="component" value="Unassembled WGS sequence"/>
</dbReference>
<dbReference type="AlphaFoldDB" id="U4LR57"/>
<evidence type="ECO:0000313" key="1">
    <source>
        <dbReference type="EMBL" id="CCX34059.1"/>
    </source>
</evidence>